<reference evidence="1 2" key="1">
    <citation type="journal article" date="2015" name="Genome Announc.">
        <title>Complete Genome Sequence of Microcystis aeruginosa NIES-2549, a Bloom-Forming Cyanobacterium from Lake Kasumigaura, Japan.</title>
        <authorList>
            <person name="Yamaguchi H."/>
            <person name="Suzuki S."/>
            <person name="Tanabe Y."/>
            <person name="Osana Y."/>
            <person name="Shimura Y."/>
            <person name="Ishida K."/>
            <person name="Kawachi M."/>
        </authorList>
    </citation>
    <scope>NUCLEOTIDE SEQUENCE [LARGE SCALE GENOMIC DNA]</scope>
    <source>
        <strain evidence="1 2">NIES-2549</strain>
    </source>
</reference>
<dbReference type="Proteomes" id="UP000034103">
    <property type="component" value="Chromosome"/>
</dbReference>
<evidence type="ECO:0008006" key="3">
    <source>
        <dbReference type="Google" id="ProtNLM"/>
    </source>
</evidence>
<dbReference type="RefSeq" id="WP_071846397.1">
    <property type="nucleotide sequence ID" value="NZ_CP011304.1"/>
</dbReference>
<gene>
    <name evidence="1" type="ORF">MYAER_0281</name>
</gene>
<protein>
    <recommendedName>
        <fullName evidence="3">HicB-like antitoxin of toxin-antitoxin system domain-containing protein</fullName>
    </recommendedName>
</protein>
<sequence>MKHKIILYQSEESCSVCCRGLPGCWSQGETEKEGLSNIQDAITEYLSVIEELFPTN</sequence>
<organism evidence="1 2">
    <name type="scientific">Microcystis aeruginosa NIES-2549</name>
    <dbReference type="NCBI Taxonomy" id="1641812"/>
    <lineage>
        <taxon>Bacteria</taxon>
        <taxon>Bacillati</taxon>
        <taxon>Cyanobacteriota</taxon>
        <taxon>Cyanophyceae</taxon>
        <taxon>Oscillatoriophycideae</taxon>
        <taxon>Chroococcales</taxon>
        <taxon>Microcystaceae</taxon>
        <taxon>Microcystis</taxon>
    </lineage>
</organism>
<name>A0A0F6RJI0_MICAE</name>
<evidence type="ECO:0000313" key="1">
    <source>
        <dbReference type="EMBL" id="AKE62643.1"/>
    </source>
</evidence>
<dbReference type="PATRIC" id="fig|1641812.3.peg.293"/>
<dbReference type="AlphaFoldDB" id="A0A0F6RJI0"/>
<dbReference type="Gene3D" id="3.30.160.250">
    <property type="match status" value="1"/>
</dbReference>
<dbReference type="SUPFAM" id="SSF143100">
    <property type="entry name" value="TTHA1013/TTHA0281-like"/>
    <property type="match status" value="1"/>
</dbReference>
<dbReference type="EMBL" id="CP011304">
    <property type="protein sequence ID" value="AKE62643.1"/>
    <property type="molecule type" value="Genomic_DNA"/>
</dbReference>
<accession>A0A0F6RJI0</accession>
<dbReference type="HOGENOM" id="CLU_114047_2_1_3"/>
<evidence type="ECO:0000313" key="2">
    <source>
        <dbReference type="Proteomes" id="UP000034103"/>
    </source>
</evidence>
<dbReference type="InterPro" id="IPR035069">
    <property type="entry name" value="TTHA1013/TTHA0281-like"/>
</dbReference>
<proteinExistence type="predicted"/>